<accession>A0A6J6VMD1</accession>
<evidence type="ECO:0000313" key="1">
    <source>
        <dbReference type="EMBL" id="CAB4772539.1"/>
    </source>
</evidence>
<dbReference type="EMBL" id="CAEZZT010000016">
    <property type="protein sequence ID" value="CAB4772539.1"/>
    <property type="molecule type" value="Genomic_DNA"/>
</dbReference>
<proteinExistence type="predicted"/>
<organism evidence="1">
    <name type="scientific">freshwater metagenome</name>
    <dbReference type="NCBI Taxonomy" id="449393"/>
    <lineage>
        <taxon>unclassified sequences</taxon>
        <taxon>metagenomes</taxon>
        <taxon>ecological metagenomes</taxon>
    </lineage>
</organism>
<dbReference type="EMBL" id="CAFBQI010000050">
    <property type="protein sequence ID" value="CAB5049054.1"/>
    <property type="molecule type" value="Genomic_DNA"/>
</dbReference>
<evidence type="ECO:0000313" key="2">
    <source>
        <dbReference type="EMBL" id="CAB5049054.1"/>
    </source>
</evidence>
<reference evidence="1" key="1">
    <citation type="submission" date="2020-05" db="EMBL/GenBank/DDBJ databases">
        <authorList>
            <person name="Chiriac C."/>
            <person name="Salcher M."/>
            <person name="Ghai R."/>
            <person name="Kavagutti S V."/>
        </authorList>
    </citation>
    <scope>NUCLEOTIDE SEQUENCE</scope>
</reference>
<gene>
    <name evidence="1" type="ORF">UFOPK2918_00367</name>
    <name evidence="2" type="ORF">UFOPK4303_00726</name>
</gene>
<dbReference type="AlphaFoldDB" id="A0A6J6VMD1"/>
<protein>
    <submittedName>
        <fullName evidence="1">Unannotated protein</fullName>
    </submittedName>
</protein>
<sequence length="274" mass="29128">MKKLIATFVALIVMAPAAAVAMGSGDKFSDAQTGLTYTVYKPSNTLGLKVSKFSLLNCQPGKESWLYSQYGGTKRYLEIMQTMSGVKCSDPGLSKYLRVALVNGAKAKVYVYCDPSKPASFKRCGLNDIARVGGYLMFKAKAGKGLKATEIQVQGIGGITYSQLLSVAKSLKPVSASGNLLPEAFPPEMIDPYTTTSVSVHVGNSVVVAVGDPENWSAHILEPGILEFIPGGNQGSYITNPAFKALAAGTTVVHLLNSTDVSKVYEIQITVTEQ</sequence>
<name>A0A6J6VMD1_9ZZZZ</name>